<feature type="non-terminal residue" evidence="2">
    <location>
        <position position="1"/>
    </location>
</feature>
<dbReference type="EMBL" id="QNUK01001309">
    <property type="protein sequence ID" value="KAF5884286.1"/>
    <property type="molecule type" value="Genomic_DNA"/>
</dbReference>
<comment type="caution">
    <text evidence="2">The sequence shown here is derived from an EMBL/GenBank/DDBJ whole genome shotgun (WGS) entry which is preliminary data.</text>
</comment>
<evidence type="ECO:0000313" key="2">
    <source>
        <dbReference type="EMBL" id="KAF5884286.1"/>
    </source>
</evidence>
<feature type="non-terminal residue" evidence="2">
    <location>
        <position position="65"/>
    </location>
</feature>
<evidence type="ECO:0000256" key="1">
    <source>
        <dbReference type="SAM" id="MobiDB-lite"/>
    </source>
</evidence>
<protein>
    <submittedName>
        <fullName evidence="2">Uncharacterized protein</fullName>
    </submittedName>
</protein>
<sequence>GLHPDGREAEEEAVHLQSSSSVSSACDPRSSSLVSLVQTRSRLLHTTPVHHQSHHAPATATLDQQ</sequence>
<name>A0A8J4WPN9_CLAMG</name>
<proteinExistence type="predicted"/>
<organism evidence="2 3">
    <name type="scientific">Clarias magur</name>
    <name type="common">Asian catfish</name>
    <name type="synonym">Macropteronotus magur</name>
    <dbReference type="NCBI Taxonomy" id="1594786"/>
    <lineage>
        <taxon>Eukaryota</taxon>
        <taxon>Metazoa</taxon>
        <taxon>Chordata</taxon>
        <taxon>Craniata</taxon>
        <taxon>Vertebrata</taxon>
        <taxon>Euteleostomi</taxon>
        <taxon>Actinopterygii</taxon>
        <taxon>Neopterygii</taxon>
        <taxon>Teleostei</taxon>
        <taxon>Ostariophysi</taxon>
        <taxon>Siluriformes</taxon>
        <taxon>Clariidae</taxon>
        <taxon>Clarias</taxon>
    </lineage>
</organism>
<evidence type="ECO:0000313" key="3">
    <source>
        <dbReference type="Proteomes" id="UP000727407"/>
    </source>
</evidence>
<dbReference type="Proteomes" id="UP000727407">
    <property type="component" value="Unassembled WGS sequence"/>
</dbReference>
<accession>A0A8J4WPN9</accession>
<feature type="compositionally biased region" description="Low complexity" evidence="1">
    <location>
        <begin position="18"/>
        <end position="32"/>
    </location>
</feature>
<gene>
    <name evidence="2" type="ORF">DAT39_022873</name>
</gene>
<dbReference type="AlphaFoldDB" id="A0A8J4WPN9"/>
<feature type="region of interest" description="Disordered" evidence="1">
    <location>
        <begin position="1"/>
        <end position="65"/>
    </location>
</feature>
<reference evidence="2" key="1">
    <citation type="submission" date="2020-07" db="EMBL/GenBank/DDBJ databases">
        <title>Clarias magur genome sequencing, assembly and annotation.</title>
        <authorList>
            <person name="Kushwaha B."/>
            <person name="Kumar R."/>
            <person name="Das P."/>
            <person name="Joshi C.G."/>
            <person name="Kumar D."/>
            <person name="Nagpure N.S."/>
            <person name="Pandey M."/>
            <person name="Agarwal S."/>
            <person name="Srivastava S."/>
            <person name="Singh M."/>
            <person name="Sahoo L."/>
            <person name="Jayasankar P."/>
            <person name="Meher P.K."/>
            <person name="Koringa P.G."/>
            <person name="Iquebal M.A."/>
            <person name="Das S.P."/>
            <person name="Bit A."/>
            <person name="Patnaik S."/>
            <person name="Patel N."/>
            <person name="Shah T.M."/>
            <person name="Hinsu A."/>
            <person name="Jena J.K."/>
        </authorList>
    </citation>
    <scope>NUCLEOTIDE SEQUENCE</scope>
    <source>
        <strain evidence="2">CIFAMagur01</strain>
        <tissue evidence="2">Testis</tissue>
    </source>
</reference>
<keyword evidence="3" id="KW-1185">Reference proteome</keyword>